<name>A0A0F9MDD1_9ZZZZ</name>
<accession>A0A0F9MDD1</accession>
<comment type="caution">
    <text evidence="1">The sequence shown here is derived from an EMBL/GenBank/DDBJ whole genome shotgun (WGS) entry which is preliminary data.</text>
</comment>
<reference evidence="1" key="1">
    <citation type="journal article" date="2015" name="Nature">
        <title>Complex archaea that bridge the gap between prokaryotes and eukaryotes.</title>
        <authorList>
            <person name="Spang A."/>
            <person name="Saw J.H."/>
            <person name="Jorgensen S.L."/>
            <person name="Zaremba-Niedzwiedzka K."/>
            <person name="Martijn J."/>
            <person name="Lind A.E."/>
            <person name="van Eijk R."/>
            <person name="Schleper C."/>
            <person name="Guy L."/>
            <person name="Ettema T.J."/>
        </authorList>
    </citation>
    <scope>NUCLEOTIDE SEQUENCE</scope>
</reference>
<evidence type="ECO:0000313" key="1">
    <source>
        <dbReference type="EMBL" id="KKM97331.1"/>
    </source>
</evidence>
<dbReference type="AlphaFoldDB" id="A0A0F9MDD1"/>
<sequence>MSSHFDAQIRKAKSRNKAILFKLQQRLVNVGVDVDDAILLVCLNILERSLYYCPIDTGRLRASAFLKRTRSKTAVGGVAGGVKAPGSNKYTVGYSPSSKSGDFIIKPDAFAFYAWFVHEIIENRTHKPPTQAKFLEQAMNEHVNKFVPAIMEAVKGKGFKRGGARSRTRAKK</sequence>
<protein>
    <recommendedName>
        <fullName evidence="2">HK97 gp10 family phage protein</fullName>
    </recommendedName>
</protein>
<gene>
    <name evidence="1" type="ORF">LCGC14_1169190</name>
</gene>
<proteinExistence type="predicted"/>
<dbReference type="EMBL" id="LAZR01005761">
    <property type="protein sequence ID" value="KKM97331.1"/>
    <property type="molecule type" value="Genomic_DNA"/>
</dbReference>
<evidence type="ECO:0008006" key="2">
    <source>
        <dbReference type="Google" id="ProtNLM"/>
    </source>
</evidence>
<organism evidence="1">
    <name type="scientific">marine sediment metagenome</name>
    <dbReference type="NCBI Taxonomy" id="412755"/>
    <lineage>
        <taxon>unclassified sequences</taxon>
        <taxon>metagenomes</taxon>
        <taxon>ecological metagenomes</taxon>
    </lineage>
</organism>